<protein>
    <submittedName>
        <fullName evidence="6">ShlB/FhaC/HecB family hemolysin secretion/activation protein</fullName>
    </submittedName>
</protein>
<evidence type="ECO:0000256" key="3">
    <source>
        <dbReference type="ARBA" id="ARBA00023237"/>
    </source>
</evidence>
<evidence type="ECO:0000256" key="1">
    <source>
        <dbReference type="ARBA" id="ARBA00022452"/>
    </source>
</evidence>
<dbReference type="EMBL" id="JARHUD010000006">
    <property type="protein sequence ID" value="MDF2096437.1"/>
    <property type="molecule type" value="Genomic_DNA"/>
</dbReference>
<dbReference type="RefSeq" id="WP_275822870.1">
    <property type="nucleotide sequence ID" value="NZ_JARHUD010000006.1"/>
</dbReference>
<dbReference type="InterPro" id="IPR013686">
    <property type="entry name" value="Polypept-transport_assoc_ShlB"/>
</dbReference>
<name>A0ABT5YN83_9PROT</name>
<keyword evidence="2" id="KW-0812">Transmembrane</keyword>
<dbReference type="Pfam" id="PF08479">
    <property type="entry name" value="POTRA_2"/>
    <property type="match status" value="1"/>
</dbReference>
<feature type="domain" description="Haemolysin activator HlyB C-terminal" evidence="4">
    <location>
        <begin position="213"/>
        <end position="511"/>
    </location>
</feature>
<proteinExistence type="predicted"/>
<organism evidence="6 7">
    <name type="scientific">Aquibaculum arenosum</name>
    <dbReference type="NCBI Taxonomy" id="3032591"/>
    <lineage>
        <taxon>Bacteria</taxon>
        <taxon>Pseudomonadati</taxon>
        <taxon>Pseudomonadota</taxon>
        <taxon>Alphaproteobacteria</taxon>
        <taxon>Rhodospirillales</taxon>
        <taxon>Rhodovibrionaceae</taxon>
        <taxon>Aquibaculum</taxon>
    </lineage>
</organism>
<feature type="domain" description="Polypeptide-transport-associated ShlB-type" evidence="5">
    <location>
        <begin position="64"/>
        <end position="138"/>
    </location>
</feature>
<dbReference type="Proteomes" id="UP001215503">
    <property type="component" value="Unassembled WGS sequence"/>
</dbReference>
<dbReference type="Pfam" id="PF03865">
    <property type="entry name" value="ShlB"/>
    <property type="match status" value="1"/>
</dbReference>
<dbReference type="PANTHER" id="PTHR34597">
    <property type="entry name" value="SLR1661 PROTEIN"/>
    <property type="match status" value="1"/>
</dbReference>
<dbReference type="Gene3D" id="2.40.160.50">
    <property type="entry name" value="membrane protein fhac: a member of the omp85/tpsb transporter family"/>
    <property type="match status" value="1"/>
</dbReference>
<reference evidence="6 7" key="1">
    <citation type="submission" date="2023-03" db="EMBL/GenBank/DDBJ databases">
        <title>Fodinicurvata sp. CAU 1616 isolated from sea sendiment.</title>
        <authorList>
            <person name="Kim W."/>
        </authorList>
    </citation>
    <scope>NUCLEOTIDE SEQUENCE [LARGE SCALE GENOMIC DNA]</scope>
    <source>
        <strain evidence="6 7">CAU 1616</strain>
    </source>
</reference>
<evidence type="ECO:0000259" key="5">
    <source>
        <dbReference type="Pfam" id="PF08479"/>
    </source>
</evidence>
<keyword evidence="3" id="KW-0998">Cell outer membrane</keyword>
<dbReference type="InterPro" id="IPR051544">
    <property type="entry name" value="TPS_OM_transporter"/>
</dbReference>
<evidence type="ECO:0000256" key="2">
    <source>
        <dbReference type="ARBA" id="ARBA00022692"/>
    </source>
</evidence>
<keyword evidence="1" id="KW-1134">Transmembrane beta strand</keyword>
<sequence>MLFAPVFLAGAPGAQAQNRAIQNVIVEQNRVIQEFRPPLEMQRRVALSVPLERRSLVDLPETAFRLTQVEISGAQYLTRNELAPLWQPLLEQGIGRSDIEALIEAIERYYRESDVYARALVTSWNTGSGVLSIEVFEGYLEEVTVESEIPGITERLQPYIDRMVGQVPLRVSQLERQLLLIADLEGIDVDALLEQVPERVGAGRLTLAISRIPSSAVTQLDNFTNEDTGPLQLTLVGTGPNLLDQFEQSMLVGVVNPITPRRFRLGQFTQSYPLGTNGLSAGYSLTYVRSTPGGDARKQDLQVHSRVGTLWLKYPFLRRIQHNLIGQVELSGQNDSIHAGSLEVVDDRKRWLSVSASYDRSLTRGGLLARLNVSQGLNAFGATAADDPMSARFKGRPDFTLLSSDLNISHGLTDSLRADFGARAQVALTRLPSAARLSIGSDSLGRGFAAASLSGDSGVTGSLSLIHDLASHSDALSGFSAFAFGDYAWLRNQMDDMDFRSAHVTAVGVGITYKNYLQVGISTPAYSSRHVDDLGTRAFFKLSYQF</sequence>
<comment type="caution">
    <text evidence="6">The sequence shown here is derived from an EMBL/GenBank/DDBJ whole genome shotgun (WGS) entry which is preliminary data.</text>
</comment>
<accession>A0ABT5YN83</accession>
<evidence type="ECO:0000313" key="7">
    <source>
        <dbReference type="Proteomes" id="UP001215503"/>
    </source>
</evidence>
<dbReference type="InterPro" id="IPR005565">
    <property type="entry name" value="Hemolysn_activator_HlyB_C"/>
</dbReference>
<keyword evidence="1" id="KW-0472">Membrane</keyword>
<evidence type="ECO:0000313" key="6">
    <source>
        <dbReference type="EMBL" id="MDF2096437.1"/>
    </source>
</evidence>
<dbReference type="PANTHER" id="PTHR34597:SF6">
    <property type="entry name" value="BLR6126 PROTEIN"/>
    <property type="match status" value="1"/>
</dbReference>
<keyword evidence="7" id="KW-1185">Reference proteome</keyword>
<gene>
    <name evidence="6" type="ORF">P2G67_10660</name>
</gene>
<dbReference type="Gene3D" id="3.10.20.310">
    <property type="entry name" value="membrane protein fhac"/>
    <property type="match status" value="1"/>
</dbReference>
<evidence type="ECO:0000259" key="4">
    <source>
        <dbReference type="Pfam" id="PF03865"/>
    </source>
</evidence>